<sequence length="109" mass="11623">MAATSRGTGAWNVLGYLLYLGLVVVGLLEIWLSLFFGMATDGCHDAACDASYHVWPAMIVVWAGVGAVLVLTLIAMFRTSSRGKVVFGWPFAGLLALGFVYVTADAILH</sequence>
<reference evidence="2" key="1">
    <citation type="submission" date="2017-06" db="EMBL/GenBank/DDBJ databases">
        <title>Complete Genome Sequence of Mycobacterium shigaense.</title>
        <authorList>
            <person name="Fukano H."/>
            <person name="Yoshida M."/>
            <person name="Kazumi Y."/>
            <person name="Ogura Y."/>
            <person name="Mitarai S."/>
            <person name="Hayashi T."/>
            <person name="Hoshino Y."/>
        </authorList>
    </citation>
    <scope>NUCLEOTIDE SEQUENCE [LARGE SCALE GENOMIC DNA]</scope>
    <source>
        <strain evidence="2">UN-152</strain>
    </source>
</reference>
<accession>A0A1Z4EML8</accession>
<organism evidence="1 2">
    <name type="scientific">Mycobacterium shigaense</name>
    <dbReference type="NCBI Taxonomy" id="722731"/>
    <lineage>
        <taxon>Bacteria</taxon>
        <taxon>Bacillati</taxon>
        <taxon>Actinomycetota</taxon>
        <taxon>Actinomycetes</taxon>
        <taxon>Mycobacteriales</taxon>
        <taxon>Mycobacteriaceae</taxon>
        <taxon>Mycobacterium</taxon>
        <taxon>Mycobacterium simiae complex</taxon>
    </lineage>
</organism>
<dbReference type="KEGG" id="mshg:MSG_04076"/>
<evidence type="ECO:0000313" key="1">
    <source>
        <dbReference type="EMBL" id="BAX94198.1"/>
    </source>
</evidence>
<keyword evidence="2" id="KW-1185">Reference proteome</keyword>
<dbReference type="Proteomes" id="UP000217736">
    <property type="component" value="Chromosome"/>
</dbReference>
<protein>
    <submittedName>
        <fullName evidence="1">Uncharacterized protein</fullName>
    </submittedName>
</protein>
<dbReference type="OrthoDB" id="4741153at2"/>
<proteinExistence type="predicted"/>
<dbReference type="EMBL" id="AP018164">
    <property type="protein sequence ID" value="BAX94198.1"/>
    <property type="molecule type" value="Genomic_DNA"/>
</dbReference>
<dbReference type="RefSeq" id="WP_096442425.1">
    <property type="nucleotide sequence ID" value="NZ_AP018164.1"/>
</dbReference>
<gene>
    <name evidence="1" type="ORF">MSG_04076</name>
</gene>
<evidence type="ECO:0000313" key="2">
    <source>
        <dbReference type="Proteomes" id="UP000217736"/>
    </source>
</evidence>
<name>A0A1Z4EML8_9MYCO</name>
<dbReference type="AlphaFoldDB" id="A0A1Z4EML8"/>